<organism evidence="5 6">
    <name type="scientific">Paludibaculum fermentans</name>
    <dbReference type="NCBI Taxonomy" id="1473598"/>
    <lineage>
        <taxon>Bacteria</taxon>
        <taxon>Pseudomonadati</taxon>
        <taxon>Acidobacteriota</taxon>
        <taxon>Terriglobia</taxon>
        <taxon>Bryobacterales</taxon>
        <taxon>Bryobacteraceae</taxon>
        <taxon>Paludibaculum</taxon>
    </lineage>
</organism>
<dbReference type="GO" id="GO:0042759">
    <property type="term" value="P:long-chain fatty acid biosynthetic process"/>
    <property type="evidence" value="ECO:0007669"/>
    <property type="project" value="TreeGrafter"/>
</dbReference>
<dbReference type="PANTHER" id="PTHR12670:SF1">
    <property type="entry name" value="NEUTRAL CERAMIDASE"/>
    <property type="match status" value="1"/>
</dbReference>
<dbReference type="EC" id="3.5.1.23" evidence="2"/>
<evidence type="ECO:0000256" key="1">
    <source>
        <dbReference type="PIRSR" id="PIRSR606823-2"/>
    </source>
</evidence>
<dbReference type="RefSeq" id="WP_194450590.1">
    <property type="nucleotide sequence ID" value="NZ_CP063849.1"/>
</dbReference>
<dbReference type="GO" id="GO:0016020">
    <property type="term" value="C:membrane"/>
    <property type="evidence" value="ECO:0007669"/>
    <property type="project" value="GOC"/>
</dbReference>
<feature type="binding site" evidence="1">
    <location>
        <position position="104"/>
    </location>
    <ligand>
        <name>Zn(2+)</name>
        <dbReference type="ChEBI" id="CHEBI:29105"/>
    </ligand>
</feature>
<evidence type="ECO:0000256" key="3">
    <source>
        <dbReference type="SAM" id="SignalP"/>
    </source>
</evidence>
<dbReference type="GO" id="GO:0046512">
    <property type="term" value="P:sphingosine biosynthetic process"/>
    <property type="evidence" value="ECO:0007669"/>
    <property type="project" value="TreeGrafter"/>
</dbReference>
<dbReference type="GO" id="GO:0046872">
    <property type="term" value="F:metal ion binding"/>
    <property type="evidence" value="ECO:0007669"/>
    <property type="project" value="UniProtKB-KW"/>
</dbReference>
<evidence type="ECO:0000256" key="2">
    <source>
        <dbReference type="RuleBase" id="RU366019"/>
    </source>
</evidence>
<name>A0A7S7SK98_PALFE</name>
<comment type="similarity">
    <text evidence="2">Belongs to the neutral ceramidase family.</text>
</comment>
<dbReference type="InterPro" id="IPR006823">
    <property type="entry name" value="Ceramidase_alk"/>
</dbReference>
<evidence type="ECO:0000313" key="5">
    <source>
        <dbReference type="EMBL" id="QOY88927.1"/>
    </source>
</evidence>
<keyword evidence="6" id="KW-1185">Reference proteome</keyword>
<dbReference type="Proteomes" id="UP000593892">
    <property type="component" value="Chromosome"/>
</dbReference>
<evidence type="ECO:0000259" key="4">
    <source>
        <dbReference type="Pfam" id="PF04734"/>
    </source>
</evidence>
<dbReference type="InterPro" id="IPR031329">
    <property type="entry name" value="NEUT/ALK_ceramidase_N"/>
</dbReference>
<dbReference type="Pfam" id="PF04734">
    <property type="entry name" value="Ceramidase_alk"/>
    <property type="match status" value="1"/>
</dbReference>
<protein>
    <recommendedName>
        <fullName evidence="2">Neutral ceramidase</fullName>
        <ecNumber evidence="2">3.5.1.23</ecNumber>
    </recommendedName>
</protein>
<dbReference type="EMBL" id="CP063849">
    <property type="protein sequence ID" value="QOY88927.1"/>
    <property type="molecule type" value="Genomic_DNA"/>
</dbReference>
<dbReference type="KEGG" id="pfer:IRI77_02900"/>
<dbReference type="PANTHER" id="PTHR12670">
    <property type="entry name" value="CERAMIDASE"/>
    <property type="match status" value="1"/>
</dbReference>
<evidence type="ECO:0000313" key="6">
    <source>
        <dbReference type="Proteomes" id="UP000593892"/>
    </source>
</evidence>
<keyword evidence="1" id="KW-0862">Zinc</keyword>
<keyword evidence="3" id="KW-0732">Signal</keyword>
<proteinExistence type="inferred from homology"/>
<keyword evidence="2" id="KW-0378">Hydrolase</keyword>
<keyword evidence="2" id="KW-0746">Sphingolipid metabolism</keyword>
<feature type="signal peptide" evidence="3">
    <location>
        <begin position="1"/>
        <end position="17"/>
    </location>
</feature>
<comment type="cofactor">
    <cofactor evidence="1">
        <name>Zn(2+)</name>
        <dbReference type="ChEBI" id="CHEBI:29105"/>
    </cofactor>
    <text evidence="1">Binds 1 zinc ion per subunit.</text>
</comment>
<dbReference type="GO" id="GO:0046514">
    <property type="term" value="P:ceramide catabolic process"/>
    <property type="evidence" value="ECO:0007669"/>
    <property type="project" value="InterPro"/>
</dbReference>
<dbReference type="AlphaFoldDB" id="A0A7S7SK98"/>
<feature type="domain" description="Neutral/alkaline non-lysosomal ceramidase N-terminal" evidence="4">
    <location>
        <begin position="25"/>
        <end position="243"/>
    </location>
</feature>
<feature type="binding site" evidence="1">
    <location>
        <position position="215"/>
    </location>
    <ligand>
        <name>Zn(2+)</name>
        <dbReference type="ChEBI" id="CHEBI:29105"/>
    </ligand>
</feature>
<gene>
    <name evidence="5" type="ORF">IRI77_02900</name>
</gene>
<sequence length="417" mass="45283">MAIRILALLLLSLAASAQFRAAAVKVDITPTTPQWLLGYGARQSTGVHDPLFHRIVALDDGSTQFFLVSTDIALFSPAFYDEFCAELKQQTGIDRLNIWWTVTHTHSAPELGPAGLARAFLAGRYDHEPDWDYARSVKQKLIAGIQEARTKLAPARLSVGVTTSNANINRRARDENGRIALGLNPDGPVDHQVGLIRIDRPDGSPIALLANYAMHGTVLSGKNQLISGDAPGIVANYVEQKLGAPMLFLNSATGDIAPLYSVYDDFKKVRISEFNVLLGDRILKASRDLPAASTPVKLKAGERVLETPLKPGLQWPEELAAYLTPQSQVRLPVRFLRINADTALWAAPLELFCEIAMDVRAKSPVKNTFYVGYANGWLGYLPTVQAFPEGGYETTVTPFTPQAGAALAAAALQGLDK</sequence>
<dbReference type="GO" id="GO:0017040">
    <property type="term" value="F:N-acylsphingosine amidohydrolase activity"/>
    <property type="evidence" value="ECO:0007669"/>
    <property type="project" value="UniProtKB-UniRule"/>
</dbReference>
<dbReference type="GO" id="GO:0005576">
    <property type="term" value="C:extracellular region"/>
    <property type="evidence" value="ECO:0007669"/>
    <property type="project" value="TreeGrafter"/>
</dbReference>
<feature type="chain" id="PRO_5032919943" description="Neutral ceramidase" evidence="3">
    <location>
        <begin position="18"/>
        <end position="417"/>
    </location>
</feature>
<comment type="catalytic activity">
    <reaction evidence="2">
        <text>an N-acylsphing-4-enine + H2O = sphing-4-enine + a fatty acid</text>
        <dbReference type="Rhea" id="RHEA:20856"/>
        <dbReference type="ChEBI" id="CHEBI:15377"/>
        <dbReference type="ChEBI" id="CHEBI:28868"/>
        <dbReference type="ChEBI" id="CHEBI:52639"/>
        <dbReference type="ChEBI" id="CHEBI:57756"/>
        <dbReference type="EC" id="3.5.1.23"/>
    </reaction>
</comment>
<keyword evidence="2" id="KW-0443">Lipid metabolism</keyword>
<keyword evidence="1" id="KW-0479">Metal-binding</keyword>
<reference evidence="5 6" key="1">
    <citation type="submission" date="2020-10" db="EMBL/GenBank/DDBJ databases">
        <title>Complete genome sequence of Paludibaculum fermentans P105T, a facultatively anaerobic acidobacterium capable of dissimilatory Fe(III) reduction.</title>
        <authorList>
            <person name="Dedysh S.N."/>
            <person name="Beletsky A.V."/>
            <person name="Kulichevskaya I.S."/>
            <person name="Mardanov A.V."/>
            <person name="Ravin N.V."/>
        </authorList>
    </citation>
    <scope>NUCLEOTIDE SEQUENCE [LARGE SCALE GENOMIC DNA]</scope>
    <source>
        <strain evidence="5 6">P105</strain>
    </source>
</reference>
<accession>A0A7S7SK98</accession>